<dbReference type="InterPro" id="IPR015813">
    <property type="entry name" value="Pyrv/PenolPyrv_kinase-like_dom"/>
</dbReference>
<dbReference type="eggNOG" id="KOG1260">
    <property type="taxonomic scope" value="Eukaryota"/>
</dbReference>
<proteinExistence type="predicted"/>
<dbReference type="GO" id="GO:0003824">
    <property type="term" value="F:catalytic activity"/>
    <property type="evidence" value="ECO:0007669"/>
    <property type="project" value="InterPro"/>
</dbReference>
<evidence type="ECO:0008006" key="3">
    <source>
        <dbReference type="Google" id="ProtNLM"/>
    </source>
</evidence>
<dbReference type="InterPro" id="IPR040442">
    <property type="entry name" value="Pyrv_kinase-like_dom_sf"/>
</dbReference>
<evidence type="ECO:0000313" key="1">
    <source>
        <dbReference type="EMBL" id="EME44913.1"/>
    </source>
</evidence>
<accession>N1PPP8</accession>
<organism evidence="1 2">
    <name type="scientific">Dothistroma septosporum (strain NZE10 / CBS 128990)</name>
    <name type="common">Red band needle blight fungus</name>
    <name type="synonym">Mycosphaerella pini</name>
    <dbReference type="NCBI Taxonomy" id="675120"/>
    <lineage>
        <taxon>Eukaryota</taxon>
        <taxon>Fungi</taxon>
        <taxon>Dikarya</taxon>
        <taxon>Ascomycota</taxon>
        <taxon>Pezizomycotina</taxon>
        <taxon>Dothideomycetes</taxon>
        <taxon>Dothideomycetidae</taxon>
        <taxon>Mycosphaerellales</taxon>
        <taxon>Mycosphaerellaceae</taxon>
        <taxon>Dothistroma</taxon>
    </lineage>
</organism>
<name>N1PPP8_DOTSN</name>
<dbReference type="Pfam" id="PF13714">
    <property type="entry name" value="PEP_mutase"/>
    <property type="match status" value="1"/>
</dbReference>
<dbReference type="OrthoDB" id="1923844at2759"/>
<gene>
    <name evidence="1" type="ORF">DOTSEDRAFT_70826</name>
</gene>
<dbReference type="EMBL" id="KB446538">
    <property type="protein sequence ID" value="EME44913.1"/>
    <property type="molecule type" value="Genomic_DNA"/>
</dbReference>
<keyword evidence="2" id="KW-1185">Reference proteome</keyword>
<dbReference type="Proteomes" id="UP000016933">
    <property type="component" value="Unassembled WGS sequence"/>
</dbReference>
<dbReference type="PANTHER" id="PTHR42905">
    <property type="entry name" value="PHOSPHOENOLPYRUVATE CARBOXYLASE"/>
    <property type="match status" value="1"/>
</dbReference>
<protein>
    <recommendedName>
        <fullName evidence="3">Methylisocitrate lyase</fullName>
    </recommendedName>
</protein>
<dbReference type="AlphaFoldDB" id="N1PPP8"/>
<reference evidence="1 2" key="2">
    <citation type="journal article" date="2012" name="PLoS Pathog.">
        <title>Diverse lifestyles and strategies of plant pathogenesis encoded in the genomes of eighteen Dothideomycetes fungi.</title>
        <authorList>
            <person name="Ohm R.A."/>
            <person name="Feau N."/>
            <person name="Henrissat B."/>
            <person name="Schoch C.L."/>
            <person name="Horwitz B.A."/>
            <person name="Barry K.W."/>
            <person name="Condon B.J."/>
            <person name="Copeland A.C."/>
            <person name="Dhillon B."/>
            <person name="Glaser F."/>
            <person name="Hesse C.N."/>
            <person name="Kosti I."/>
            <person name="LaButti K."/>
            <person name="Lindquist E.A."/>
            <person name="Lucas S."/>
            <person name="Salamov A.A."/>
            <person name="Bradshaw R.E."/>
            <person name="Ciuffetti L."/>
            <person name="Hamelin R.C."/>
            <person name="Kema G.H.J."/>
            <person name="Lawrence C."/>
            <person name="Scott J.A."/>
            <person name="Spatafora J.W."/>
            <person name="Turgeon B.G."/>
            <person name="de Wit P.J.G.M."/>
            <person name="Zhong S."/>
            <person name="Goodwin S.B."/>
            <person name="Grigoriev I.V."/>
        </authorList>
    </citation>
    <scope>NUCLEOTIDE SEQUENCE [LARGE SCALE GENOMIC DNA]</scope>
    <source>
        <strain evidence="2">NZE10 / CBS 128990</strain>
    </source>
</reference>
<dbReference type="SUPFAM" id="SSF51621">
    <property type="entry name" value="Phosphoenolpyruvate/pyruvate domain"/>
    <property type="match status" value="1"/>
</dbReference>
<evidence type="ECO:0000313" key="2">
    <source>
        <dbReference type="Proteomes" id="UP000016933"/>
    </source>
</evidence>
<dbReference type="Gene3D" id="3.20.20.60">
    <property type="entry name" value="Phosphoenolpyruvate-binding domains"/>
    <property type="match status" value="1"/>
</dbReference>
<sequence>MLSNTDDPLVCFGVHHGPSARIALEAGCSALYMTGASMTALGLGQADLGFAKLSEMRTHAEMIAALGPSVALIANMDTGFGGPLLFGRAAEEHARAGVAAFHIEDQILQKRCGQFGARKARSWNNNSFE</sequence>
<dbReference type="PANTHER" id="PTHR42905:SF2">
    <property type="entry name" value="PHOSPHOENOLPYRUVATE CARBOXYLASE FAMILY PROTEIN"/>
    <property type="match status" value="1"/>
</dbReference>
<dbReference type="HOGENOM" id="CLU_1948774_0_0_1"/>
<dbReference type="STRING" id="675120.N1PPP8"/>
<reference evidence="2" key="1">
    <citation type="journal article" date="2012" name="PLoS Genet.">
        <title>The genomes of the fungal plant pathogens Cladosporium fulvum and Dothistroma septosporum reveal adaptation to different hosts and lifestyles but also signatures of common ancestry.</title>
        <authorList>
            <person name="de Wit P.J.G.M."/>
            <person name="van der Burgt A."/>
            <person name="Oekmen B."/>
            <person name="Stergiopoulos I."/>
            <person name="Abd-Elsalam K.A."/>
            <person name="Aerts A.L."/>
            <person name="Bahkali A.H."/>
            <person name="Beenen H.G."/>
            <person name="Chettri P."/>
            <person name="Cox M.P."/>
            <person name="Datema E."/>
            <person name="de Vries R.P."/>
            <person name="Dhillon B."/>
            <person name="Ganley A.R."/>
            <person name="Griffiths S.A."/>
            <person name="Guo Y."/>
            <person name="Hamelin R.C."/>
            <person name="Henrissat B."/>
            <person name="Kabir M.S."/>
            <person name="Jashni M.K."/>
            <person name="Kema G."/>
            <person name="Klaubauf S."/>
            <person name="Lapidus A."/>
            <person name="Levasseur A."/>
            <person name="Lindquist E."/>
            <person name="Mehrabi R."/>
            <person name="Ohm R.A."/>
            <person name="Owen T.J."/>
            <person name="Salamov A."/>
            <person name="Schwelm A."/>
            <person name="Schijlen E."/>
            <person name="Sun H."/>
            <person name="van den Burg H.A."/>
            <person name="van Ham R.C.H.J."/>
            <person name="Zhang S."/>
            <person name="Goodwin S.B."/>
            <person name="Grigoriev I.V."/>
            <person name="Collemare J."/>
            <person name="Bradshaw R.E."/>
        </authorList>
    </citation>
    <scope>NUCLEOTIDE SEQUENCE [LARGE SCALE GENOMIC DNA]</scope>
    <source>
        <strain evidence="2">NZE10 / CBS 128990</strain>
    </source>
</reference>